<gene>
    <name evidence="7" type="primary">ytaF</name>
    <name evidence="7" type="ORF">GCM10007216_25320</name>
</gene>
<evidence type="ECO:0000313" key="8">
    <source>
        <dbReference type="Proteomes" id="UP000619534"/>
    </source>
</evidence>
<evidence type="ECO:0000256" key="1">
    <source>
        <dbReference type="ARBA" id="ARBA00022475"/>
    </source>
</evidence>
<feature type="transmembrane region" description="Helical" evidence="6">
    <location>
        <begin position="6"/>
        <end position="27"/>
    </location>
</feature>
<feature type="transmembrane region" description="Helical" evidence="6">
    <location>
        <begin position="154"/>
        <end position="171"/>
    </location>
</feature>
<evidence type="ECO:0000313" key="7">
    <source>
        <dbReference type="EMBL" id="GGC93537.1"/>
    </source>
</evidence>
<protein>
    <submittedName>
        <fullName evidence="7">Membrane protein YtaF</fullName>
    </submittedName>
</protein>
<dbReference type="RefSeq" id="WP_062447227.1">
    <property type="nucleotide sequence ID" value="NZ_BMCJ01000004.1"/>
</dbReference>
<keyword evidence="1" id="KW-1003">Cell membrane</keyword>
<proteinExistence type="predicted"/>
<evidence type="ECO:0000256" key="3">
    <source>
        <dbReference type="ARBA" id="ARBA00022989"/>
    </source>
</evidence>
<evidence type="ECO:0000256" key="6">
    <source>
        <dbReference type="SAM" id="Phobius"/>
    </source>
</evidence>
<dbReference type="Pfam" id="PF02659">
    <property type="entry name" value="Mntp"/>
    <property type="match status" value="2"/>
</dbReference>
<keyword evidence="4 6" id="KW-0472">Membrane</keyword>
<evidence type="ECO:0000256" key="4">
    <source>
        <dbReference type="ARBA" id="ARBA00023136"/>
    </source>
</evidence>
<accession>A0ABQ1P940</accession>
<evidence type="ECO:0000256" key="5">
    <source>
        <dbReference type="SAM" id="MobiDB-lite"/>
    </source>
</evidence>
<name>A0ABQ1P940_9BACI</name>
<feature type="transmembrane region" description="Helical" evidence="6">
    <location>
        <begin position="183"/>
        <end position="201"/>
    </location>
</feature>
<keyword evidence="2 6" id="KW-0812">Transmembrane</keyword>
<dbReference type="PANTHER" id="PTHR35529:SF2">
    <property type="entry name" value="SPORULATION PROTEIN YTAF-RELATED"/>
    <property type="match status" value="1"/>
</dbReference>
<organism evidence="7 8">
    <name type="scientific">Thalassobacillus devorans</name>
    <dbReference type="NCBI Taxonomy" id="279813"/>
    <lineage>
        <taxon>Bacteria</taxon>
        <taxon>Bacillati</taxon>
        <taxon>Bacillota</taxon>
        <taxon>Bacilli</taxon>
        <taxon>Bacillales</taxon>
        <taxon>Bacillaceae</taxon>
        <taxon>Thalassobacillus</taxon>
    </lineage>
</organism>
<feature type="transmembrane region" description="Helical" evidence="6">
    <location>
        <begin position="128"/>
        <end position="148"/>
    </location>
</feature>
<feature type="transmembrane region" description="Helical" evidence="6">
    <location>
        <begin position="70"/>
        <end position="88"/>
    </location>
</feature>
<comment type="caution">
    <text evidence="7">The sequence shown here is derived from an EMBL/GenBank/DDBJ whole genome shotgun (WGS) entry which is preliminary data.</text>
</comment>
<sequence>MGVYATLILLVMAVSLDSLGLGVVYGLKKIRLSFLPMMMIAGLSALIFYVAITAGNLLNDFLPEHAGENLGAFILIGLGAWFLIQSLMPSKKSEEEKDPSTWSSPSDILKDPELADMDNSGSIKGWEAVLLAMALSLDTLGAGISAAFMKLPSLITALSIGFMTSFLLYTGLKLGHRFSKCEWVDKAVVVPGIMLILLGMFKLV</sequence>
<evidence type="ECO:0000256" key="2">
    <source>
        <dbReference type="ARBA" id="ARBA00022692"/>
    </source>
</evidence>
<keyword evidence="3 6" id="KW-1133">Transmembrane helix</keyword>
<dbReference type="InterPro" id="IPR014205">
    <property type="entry name" value="Spore_YtaF"/>
</dbReference>
<dbReference type="Proteomes" id="UP000619534">
    <property type="component" value="Unassembled WGS sequence"/>
</dbReference>
<keyword evidence="8" id="KW-1185">Reference proteome</keyword>
<feature type="transmembrane region" description="Helical" evidence="6">
    <location>
        <begin position="34"/>
        <end position="58"/>
    </location>
</feature>
<dbReference type="NCBIfam" id="TIGR02840">
    <property type="entry name" value="spore_YtaF"/>
    <property type="match status" value="1"/>
</dbReference>
<reference evidence="8" key="1">
    <citation type="journal article" date="2019" name="Int. J. Syst. Evol. Microbiol.">
        <title>The Global Catalogue of Microorganisms (GCM) 10K type strain sequencing project: providing services to taxonomists for standard genome sequencing and annotation.</title>
        <authorList>
            <consortium name="The Broad Institute Genomics Platform"/>
            <consortium name="The Broad Institute Genome Sequencing Center for Infectious Disease"/>
            <person name="Wu L."/>
            <person name="Ma J."/>
        </authorList>
    </citation>
    <scope>NUCLEOTIDE SEQUENCE [LARGE SCALE GENOMIC DNA]</scope>
    <source>
        <strain evidence="8">CCM 7282</strain>
    </source>
</reference>
<dbReference type="InterPro" id="IPR003810">
    <property type="entry name" value="Mntp/YtaF"/>
</dbReference>
<dbReference type="EMBL" id="BMCJ01000004">
    <property type="protein sequence ID" value="GGC93537.1"/>
    <property type="molecule type" value="Genomic_DNA"/>
</dbReference>
<dbReference type="PANTHER" id="PTHR35529">
    <property type="entry name" value="MANGANESE EFFLUX PUMP MNTP-RELATED"/>
    <property type="match status" value="1"/>
</dbReference>
<feature type="region of interest" description="Disordered" evidence="5">
    <location>
        <begin position="93"/>
        <end position="112"/>
    </location>
</feature>